<dbReference type="SUPFAM" id="SSF81606">
    <property type="entry name" value="PP2C-like"/>
    <property type="match status" value="1"/>
</dbReference>
<evidence type="ECO:0000313" key="5">
    <source>
        <dbReference type="Proteomes" id="UP000189818"/>
    </source>
</evidence>
<dbReference type="SMART" id="SM00448">
    <property type="entry name" value="REC"/>
    <property type="match status" value="1"/>
</dbReference>
<feature type="modified residue" description="4-aspartylphosphate" evidence="2">
    <location>
        <position position="70"/>
    </location>
</feature>
<dbReference type="GO" id="GO:0000160">
    <property type="term" value="P:phosphorelay signal transduction system"/>
    <property type="evidence" value="ECO:0007669"/>
    <property type="project" value="InterPro"/>
</dbReference>
<organism evidence="4 5">
    <name type="scientific">Rhizorhabdus histidinilytica</name>
    <dbReference type="NCBI Taxonomy" id="439228"/>
    <lineage>
        <taxon>Bacteria</taxon>
        <taxon>Pseudomonadati</taxon>
        <taxon>Pseudomonadota</taxon>
        <taxon>Alphaproteobacteria</taxon>
        <taxon>Sphingomonadales</taxon>
        <taxon>Sphingomonadaceae</taxon>
        <taxon>Rhizorhabdus</taxon>
    </lineage>
</organism>
<evidence type="ECO:0000256" key="1">
    <source>
        <dbReference type="ARBA" id="ARBA00022801"/>
    </source>
</evidence>
<dbReference type="SUPFAM" id="SSF52172">
    <property type="entry name" value="CheY-like"/>
    <property type="match status" value="1"/>
</dbReference>
<sequence length="411" mass="45045">MDADVPNLDRPRAVTLDTPLRILIADDDELLSEMMTLQLAEAGCEVHCVADGRLALAAIEDSSFDVLITDWQMPNLDGINLVRHLRTYPPSNYMHIIMMTTRAAQRTVQEALAVEVDAFLYKPIDQTQLELGLGSARRIVSLERRLRRRNHHLAAAHARTREAYDRIKKDLDAAAEVQRGILPQPNLSGDFRHAAMFLPCYDLGGDSYNVVALGEDKYLFFLVDVCGHGVQAALRSFLIHHQLSALAPATPEELTAAALQLNELAVRDGGDSYFTMVCGILDCRDQSAWLLRAGHPFPLILDGDAAIELDDGGPPIGLLPSISHPVNRVDLSGGRRLLLYSDGIPDCADQSGQHLGQAGLQALAVANGHKPLGEFVASLERHLVSNYRGARGFEDDLSLLAIECTRLNGER</sequence>
<evidence type="ECO:0000313" key="4">
    <source>
        <dbReference type="EMBL" id="SKB65684.1"/>
    </source>
</evidence>
<dbReference type="PANTHER" id="PTHR43156:SF2">
    <property type="entry name" value="STAGE II SPORULATION PROTEIN E"/>
    <property type="match status" value="1"/>
</dbReference>
<dbReference type="InterPro" id="IPR001932">
    <property type="entry name" value="PPM-type_phosphatase-like_dom"/>
</dbReference>
<evidence type="ECO:0000256" key="2">
    <source>
        <dbReference type="PROSITE-ProRule" id="PRU00169"/>
    </source>
</evidence>
<dbReference type="STRING" id="439228.SAMN06295920_104490"/>
<dbReference type="Gene3D" id="3.60.40.10">
    <property type="entry name" value="PPM-type phosphatase domain"/>
    <property type="match status" value="1"/>
</dbReference>
<keyword evidence="5" id="KW-1185">Reference proteome</keyword>
<dbReference type="Gene3D" id="3.40.50.2300">
    <property type="match status" value="1"/>
</dbReference>
<dbReference type="Pfam" id="PF07228">
    <property type="entry name" value="SpoIIE"/>
    <property type="match status" value="1"/>
</dbReference>
<dbReference type="InterPro" id="IPR011006">
    <property type="entry name" value="CheY-like_superfamily"/>
</dbReference>
<dbReference type="EMBL" id="FUYM01000004">
    <property type="protein sequence ID" value="SKB65684.1"/>
    <property type="molecule type" value="Genomic_DNA"/>
</dbReference>
<feature type="domain" description="Response regulatory" evidence="3">
    <location>
        <begin position="21"/>
        <end position="137"/>
    </location>
</feature>
<dbReference type="PROSITE" id="PS50110">
    <property type="entry name" value="RESPONSE_REGULATORY"/>
    <property type="match status" value="1"/>
</dbReference>
<dbReference type="PANTHER" id="PTHR43156">
    <property type="entry name" value="STAGE II SPORULATION PROTEIN E-RELATED"/>
    <property type="match status" value="1"/>
</dbReference>
<name>A0A1T5D1V2_9SPHN</name>
<reference evidence="5" key="1">
    <citation type="submission" date="2017-02" db="EMBL/GenBank/DDBJ databases">
        <authorList>
            <person name="Varghese N."/>
            <person name="Submissions S."/>
        </authorList>
    </citation>
    <scope>NUCLEOTIDE SEQUENCE [LARGE SCALE GENOMIC DNA]</scope>
    <source>
        <strain evidence="5">UM2</strain>
    </source>
</reference>
<dbReference type="Proteomes" id="UP000189818">
    <property type="component" value="Unassembled WGS sequence"/>
</dbReference>
<accession>A0A1T5D1V2</accession>
<dbReference type="GO" id="GO:0016791">
    <property type="term" value="F:phosphatase activity"/>
    <property type="evidence" value="ECO:0007669"/>
    <property type="project" value="TreeGrafter"/>
</dbReference>
<dbReference type="InterPro" id="IPR036457">
    <property type="entry name" value="PPM-type-like_dom_sf"/>
</dbReference>
<keyword evidence="1" id="KW-0378">Hydrolase</keyword>
<gene>
    <name evidence="4" type="ORF">SAMN06295920_104490</name>
</gene>
<dbReference type="InterPro" id="IPR052016">
    <property type="entry name" value="Bact_Sigma-Reg"/>
</dbReference>
<dbReference type="Pfam" id="PF00072">
    <property type="entry name" value="Response_reg"/>
    <property type="match status" value="1"/>
</dbReference>
<dbReference type="InterPro" id="IPR001789">
    <property type="entry name" value="Sig_transdc_resp-reg_receiver"/>
</dbReference>
<keyword evidence="2" id="KW-0597">Phosphoprotein</keyword>
<dbReference type="AlphaFoldDB" id="A0A1T5D1V2"/>
<proteinExistence type="predicted"/>
<dbReference type="CDD" id="cd17546">
    <property type="entry name" value="REC_hyHK_CKI1_RcsC-like"/>
    <property type="match status" value="1"/>
</dbReference>
<dbReference type="SMART" id="SM00331">
    <property type="entry name" value="PP2C_SIG"/>
    <property type="match status" value="1"/>
</dbReference>
<protein>
    <submittedName>
        <fullName evidence="4">Sigma-B regulation protein RsbU (Phosphoserine phosphatase)</fullName>
    </submittedName>
</protein>
<evidence type="ECO:0000259" key="3">
    <source>
        <dbReference type="PROSITE" id="PS50110"/>
    </source>
</evidence>